<dbReference type="KEGG" id="blac:94352050"/>
<gene>
    <name evidence="2" type="ORF">CCR75_008326</name>
</gene>
<accession>A0A976FJ28</accession>
<reference evidence="2 3" key="1">
    <citation type="journal article" date="2021" name="Genome Biol.">
        <title>AFLAP: assembly-free linkage analysis pipeline using k-mers from genome sequencing data.</title>
        <authorList>
            <person name="Fletcher K."/>
            <person name="Zhang L."/>
            <person name="Gil J."/>
            <person name="Han R."/>
            <person name="Cavanaugh K."/>
            <person name="Michelmore R."/>
        </authorList>
    </citation>
    <scope>NUCLEOTIDE SEQUENCE [LARGE SCALE GENOMIC DNA]</scope>
    <source>
        <strain evidence="2 3">SF5</strain>
    </source>
</reference>
<name>A0A976FJ28_BRELC</name>
<organism evidence="2 3">
    <name type="scientific">Bremia lactucae</name>
    <name type="common">Lettuce downy mildew</name>
    <dbReference type="NCBI Taxonomy" id="4779"/>
    <lineage>
        <taxon>Eukaryota</taxon>
        <taxon>Sar</taxon>
        <taxon>Stramenopiles</taxon>
        <taxon>Oomycota</taxon>
        <taxon>Peronosporomycetes</taxon>
        <taxon>Peronosporales</taxon>
        <taxon>Peronosporaceae</taxon>
        <taxon>Bremia</taxon>
    </lineage>
</organism>
<proteinExistence type="predicted"/>
<dbReference type="EMBL" id="SHOA02000003">
    <property type="protein sequence ID" value="TDH67698.1"/>
    <property type="molecule type" value="Genomic_DNA"/>
</dbReference>
<dbReference type="AlphaFoldDB" id="A0A976FJ28"/>
<evidence type="ECO:0000313" key="2">
    <source>
        <dbReference type="EMBL" id="TDH67698.1"/>
    </source>
</evidence>
<evidence type="ECO:0000313" key="3">
    <source>
        <dbReference type="Proteomes" id="UP000294530"/>
    </source>
</evidence>
<keyword evidence="1" id="KW-0175">Coiled coil</keyword>
<dbReference type="Pfam" id="PF06320">
    <property type="entry name" value="GCN5L1"/>
    <property type="match status" value="1"/>
</dbReference>
<dbReference type="OrthoDB" id="20018at2759"/>
<keyword evidence="3" id="KW-1185">Reference proteome</keyword>
<feature type="coiled-coil region" evidence="1">
    <location>
        <begin position="8"/>
        <end position="68"/>
    </location>
</feature>
<dbReference type="RefSeq" id="XP_067817197.1">
    <property type="nucleotide sequence ID" value="XM_067966379.1"/>
</dbReference>
<protein>
    <recommendedName>
        <fullName evidence="4">Biogenesis of lysosome-related organelles complex 1 subunit 1</fullName>
    </recommendedName>
</protein>
<sequence>MDANTTEVAAAEMRIAQHRDNAARAKAELAVTLDELKAAQDQLLVKRLDDAIEEQRKVEQEALAYSKNVNSLYQRAVKWKADQKRFQSSLKELDQFAKWAVATEHDLHAIAGNLEYVWAVLEKEQETMVNSGHAQAQSSST</sequence>
<comment type="caution">
    <text evidence="2">The sequence shown here is derived from an EMBL/GenBank/DDBJ whole genome shotgun (WGS) entry which is preliminary data.</text>
</comment>
<evidence type="ECO:0008006" key="4">
    <source>
        <dbReference type="Google" id="ProtNLM"/>
    </source>
</evidence>
<evidence type="ECO:0000256" key="1">
    <source>
        <dbReference type="SAM" id="Coils"/>
    </source>
</evidence>
<dbReference type="Proteomes" id="UP000294530">
    <property type="component" value="Unassembled WGS sequence"/>
</dbReference>
<dbReference type="GeneID" id="94352050"/>